<evidence type="ECO:0000256" key="1">
    <source>
        <dbReference type="SAM" id="MobiDB-lite"/>
    </source>
</evidence>
<feature type="compositionally biased region" description="Low complexity" evidence="1">
    <location>
        <begin position="7"/>
        <end position="21"/>
    </location>
</feature>
<dbReference type="InterPro" id="IPR027942">
    <property type="entry name" value="SEO_N"/>
</dbReference>
<dbReference type="PANTHER" id="PTHR33232:SF20">
    <property type="entry name" value="PROTEIN SIEVE ELEMENT OCCLUSION B-LIKE"/>
    <property type="match status" value="1"/>
</dbReference>
<dbReference type="AlphaFoldDB" id="A0AA88D7S6"/>
<feature type="domain" description="Sieve element occlusion C-terminal" evidence="3">
    <location>
        <begin position="553"/>
        <end position="785"/>
    </location>
</feature>
<dbReference type="InterPro" id="IPR039299">
    <property type="entry name" value="SEOA"/>
</dbReference>
<keyword evidence="5" id="KW-1185">Reference proteome</keyword>
<sequence length="787" mass="89412">METKIAPTTTPLSGTTTPLGFTTTSLAATNPLRATSAATTPLVGSTSTGNVTGISAPQNITGTTASAVLPKVEQTLAARFFGSTDGRSSRFSGLGDGRSSVRGQSDDTDLSRRILETHESDDRGLPVKPVLQIIDVIFYRATADLTGYIVQTDIATDEKALQYSVASLQDSVEIPSRITSAISCEIFSKCSAGVDVHTIVMDILRLIKHYSWESKVVLALVSFAVTFGEFRLVLQRYSTNPLSKAVALLKQLPEVLEHAEALKPKLEELCSLIREILDVTKKVVEFYDIPRVYFTAESPEILAAVNHIPTAVYWTIRSIVVSVTQILALTGMGIEYLTESWELSSLANKLDNIKGHLVDILQRCYKFIERKKDDEAYELIVRTLATSHIDNSKPLRVLFKDDPTPAIYDCYNRRKVSIEDLRRKVIALFITDIDPELARSAEYAILQQMYAERRHNLTRTESQYEVIWVPVADVWTEEKYRRFESLRDQMEWHSVYHPSVVAPVVLRFFREKWNFYKKPLLVVMDVQGRIVHNNAIHMMCIWGSTSYPFTLNREKLLWEEMSWTIDLLADNLEPNLAAWINEGRYICLYGGEEIEWIRKFTRIAKDVARESGITLELVYVGKNKPKERITRNIIDSITKENLSRTLDWNLIWYFWLRLESMWHSKGQFTNQENVKNDLIMQGIIAMLSYGSSDQGFAVVSRDYREMVKGNGEHMFKGLAEHGRWRTRENEIGFVPALDEYLRQIHLDAPHHCTSLILPGIGAMPDAVACAECGRLMEKFTMFRCCLD</sequence>
<dbReference type="InterPro" id="IPR027944">
    <property type="entry name" value="SEO_C"/>
</dbReference>
<name>A0AA88D7S6_FICCA</name>
<protein>
    <recommendedName>
        <fullName evidence="6">Sieve element occlusion</fullName>
    </recommendedName>
</protein>
<reference evidence="4" key="1">
    <citation type="submission" date="2023-07" db="EMBL/GenBank/DDBJ databases">
        <title>draft genome sequence of fig (Ficus carica).</title>
        <authorList>
            <person name="Takahashi T."/>
            <person name="Nishimura K."/>
        </authorList>
    </citation>
    <scope>NUCLEOTIDE SEQUENCE</scope>
</reference>
<evidence type="ECO:0008006" key="6">
    <source>
        <dbReference type="Google" id="ProtNLM"/>
    </source>
</evidence>
<dbReference type="Pfam" id="PF14577">
    <property type="entry name" value="SEO_C"/>
    <property type="match status" value="1"/>
</dbReference>
<feature type="domain" description="Sieve element occlusion N-terminal" evidence="2">
    <location>
        <begin position="105"/>
        <end position="388"/>
    </location>
</feature>
<feature type="region of interest" description="Disordered" evidence="1">
    <location>
        <begin position="1"/>
        <end position="21"/>
    </location>
</feature>
<comment type="caution">
    <text evidence="4">The sequence shown here is derived from an EMBL/GenBank/DDBJ whole genome shotgun (WGS) entry which is preliminary data.</text>
</comment>
<dbReference type="Gramene" id="FCD_00002702-RA">
    <property type="protein sequence ID" value="FCD_00002702-RA:cds"/>
    <property type="gene ID" value="FCD_00002702"/>
</dbReference>
<feature type="region of interest" description="Disordered" evidence="1">
    <location>
        <begin position="85"/>
        <end position="110"/>
    </location>
</feature>
<dbReference type="Proteomes" id="UP001187192">
    <property type="component" value="Unassembled WGS sequence"/>
</dbReference>
<evidence type="ECO:0000259" key="3">
    <source>
        <dbReference type="Pfam" id="PF14577"/>
    </source>
</evidence>
<evidence type="ECO:0000259" key="2">
    <source>
        <dbReference type="Pfam" id="PF14576"/>
    </source>
</evidence>
<dbReference type="Pfam" id="PF14576">
    <property type="entry name" value="SEO_N"/>
    <property type="match status" value="1"/>
</dbReference>
<evidence type="ECO:0000313" key="5">
    <source>
        <dbReference type="Proteomes" id="UP001187192"/>
    </source>
</evidence>
<organism evidence="4 5">
    <name type="scientific">Ficus carica</name>
    <name type="common">Common fig</name>
    <dbReference type="NCBI Taxonomy" id="3494"/>
    <lineage>
        <taxon>Eukaryota</taxon>
        <taxon>Viridiplantae</taxon>
        <taxon>Streptophyta</taxon>
        <taxon>Embryophyta</taxon>
        <taxon>Tracheophyta</taxon>
        <taxon>Spermatophyta</taxon>
        <taxon>Magnoliopsida</taxon>
        <taxon>eudicotyledons</taxon>
        <taxon>Gunneridae</taxon>
        <taxon>Pentapetalae</taxon>
        <taxon>rosids</taxon>
        <taxon>fabids</taxon>
        <taxon>Rosales</taxon>
        <taxon>Moraceae</taxon>
        <taxon>Ficeae</taxon>
        <taxon>Ficus</taxon>
    </lineage>
</organism>
<evidence type="ECO:0000313" key="4">
    <source>
        <dbReference type="EMBL" id="GMN49073.1"/>
    </source>
</evidence>
<dbReference type="GO" id="GO:0010088">
    <property type="term" value="P:phloem development"/>
    <property type="evidence" value="ECO:0007669"/>
    <property type="project" value="InterPro"/>
</dbReference>
<accession>A0AA88D7S6</accession>
<dbReference type="PANTHER" id="PTHR33232">
    <property type="entry name" value="PROTEIN SIEVE ELEMENT OCCLUSION B-LIKE"/>
    <property type="match status" value="1"/>
</dbReference>
<proteinExistence type="predicted"/>
<dbReference type="EMBL" id="BTGU01000030">
    <property type="protein sequence ID" value="GMN49073.1"/>
    <property type="molecule type" value="Genomic_DNA"/>
</dbReference>
<gene>
    <name evidence="4" type="ORF">TIFTF001_018239</name>
</gene>